<dbReference type="InterPro" id="IPR054285">
    <property type="entry name" value="DUF7020"/>
</dbReference>
<reference evidence="1" key="1">
    <citation type="submission" date="2017-01" db="EMBL/GenBank/DDBJ databases">
        <title>Complete Genome Sequence of two Novel Multi-drug resistant Klebsiella pneumoniae Phage vB_Kpn_IME260.</title>
        <authorList>
            <person name="Xing S."/>
            <person name="Pan X."/>
            <person name="Sun Q."/>
            <person name="Pei G."/>
            <person name="Mi Z."/>
            <person name="An X."/>
            <person name="Tong Y."/>
        </authorList>
    </citation>
    <scope>NUCLEOTIDE SEQUENCE [LARGE SCALE GENOMIC DNA]</scope>
</reference>
<sequence length="142" mass="16800">MKNAMIELNANMESLRHAVNTARASFNLLMRDESIPLSARVKAFEEFADELLHMGDYLSDSPFNEDRRDYQHAYCNRGEIVYLTDVLESVLEYANSFMRTPDEWEDASNDYVLDEIQKNWPEIKKLVEEHIHSEVYAYRIDW</sequence>
<protein>
    <submittedName>
        <fullName evidence="1">Uncharacterized protein</fullName>
    </submittedName>
</protein>
<name>A0A1L6Z4Z5_9CAUD</name>
<evidence type="ECO:0000313" key="1">
    <source>
        <dbReference type="EMBL" id="APT41073.1"/>
    </source>
</evidence>
<evidence type="ECO:0000313" key="2">
    <source>
        <dbReference type="Proteomes" id="UP000225617"/>
    </source>
</evidence>
<dbReference type="Proteomes" id="UP000225617">
    <property type="component" value="Segment"/>
</dbReference>
<dbReference type="GeneID" id="40073037"/>
<dbReference type="RefSeq" id="YP_009597406.1">
    <property type="nucleotide sequence ID" value="NC_041899.1"/>
</dbReference>
<dbReference type="OrthoDB" id="30976at10239"/>
<proteinExistence type="predicted"/>
<dbReference type="EMBL" id="KX845404">
    <property type="protein sequence ID" value="APT41073.1"/>
    <property type="molecule type" value="Genomic_DNA"/>
</dbReference>
<dbReference type="KEGG" id="vg:40073037"/>
<keyword evidence="2" id="KW-1185">Reference proteome</keyword>
<organism evidence="1 2">
    <name type="scientific">Klebsiella phage vB_Kpn_IME260</name>
    <dbReference type="NCBI Taxonomy" id="1912318"/>
    <lineage>
        <taxon>Viruses</taxon>
        <taxon>Duplodnaviria</taxon>
        <taxon>Heunggongvirae</taxon>
        <taxon>Uroviricota</taxon>
        <taxon>Caudoviricetes</taxon>
        <taxon>Demerecviridae</taxon>
        <taxon>Sugarlandvirus</taxon>
        <taxon>Sugarlandvirus IME260</taxon>
    </lineage>
</organism>
<dbReference type="Pfam" id="PF22885">
    <property type="entry name" value="DUF7020"/>
    <property type="match status" value="1"/>
</dbReference>
<accession>A0A1L6Z4Z5</accession>